<accession>A0A4C1T5T3</accession>
<dbReference type="Proteomes" id="UP000299102">
    <property type="component" value="Unassembled WGS sequence"/>
</dbReference>
<evidence type="ECO:0000313" key="3">
    <source>
        <dbReference type="Proteomes" id="UP000299102"/>
    </source>
</evidence>
<dbReference type="AlphaFoldDB" id="A0A4C1T5T3"/>
<feature type="compositionally biased region" description="Basic residues" evidence="1">
    <location>
        <begin position="168"/>
        <end position="177"/>
    </location>
</feature>
<feature type="region of interest" description="Disordered" evidence="1">
    <location>
        <begin position="166"/>
        <end position="197"/>
    </location>
</feature>
<evidence type="ECO:0000256" key="1">
    <source>
        <dbReference type="SAM" id="MobiDB-lite"/>
    </source>
</evidence>
<reference evidence="2 3" key="1">
    <citation type="journal article" date="2019" name="Commun. Biol.">
        <title>The bagworm genome reveals a unique fibroin gene that provides high tensile strength.</title>
        <authorList>
            <person name="Kono N."/>
            <person name="Nakamura H."/>
            <person name="Ohtoshi R."/>
            <person name="Tomita M."/>
            <person name="Numata K."/>
            <person name="Arakawa K."/>
        </authorList>
    </citation>
    <scope>NUCLEOTIDE SEQUENCE [LARGE SCALE GENOMIC DNA]</scope>
</reference>
<gene>
    <name evidence="2" type="ORF">EVAR_92426_1</name>
</gene>
<sequence>MRQKERMSHPSVRQRCCVKAAAAVKCSHCPHMATRSKYLRRCYIDLNVYSERVNFRSHAEARQLCGPYFVHVIYRADALAAPSAPRPLTYAKRITEPRALRTITKFRFSQVRILAAPRKAFLETPSADNGCATRGRNRIESAFVPTASMATRRSLAGALTSAVELKSARRAAQRPRRPAHDKDLRGKRRRPRPLYMP</sequence>
<feature type="compositionally biased region" description="Basic residues" evidence="1">
    <location>
        <begin position="185"/>
        <end position="197"/>
    </location>
</feature>
<evidence type="ECO:0000313" key="2">
    <source>
        <dbReference type="EMBL" id="GBP09873.1"/>
    </source>
</evidence>
<dbReference type="EMBL" id="BGZK01000038">
    <property type="protein sequence ID" value="GBP09873.1"/>
    <property type="molecule type" value="Genomic_DNA"/>
</dbReference>
<protein>
    <submittedName>
        <fullName evidence="2">Uncharacterized protein</fullName>
    </submittedName>
</protein>
<comment type="caution">
    <text evidence="2">The sequence shown here is derived from an EMBL/GenBank/DDBJ whole genome shotgun (WGS) entry which is preliminary data.</text>
</comment>
<organism evidence="2 3">
    <name type="scientific">Eumeta variegata</name>
    <name type="common">Bagworm moth</name>
    <name type="synonym">Eumeta japonica</name>
    <dbReference type="NCBI Taxonomy" id="151549"/>
    <lineage>
        <taxon>Eukaryota</taxon>
        <taxon>Metazoa</taxon>
        <taxon>Ecdysozoa</taxon>
        <taxon>Arthropoda</taxon>
        <taxon>Hexapoda</taxon>
        <taxon>Insecta</taxon>
        <taxon>Pterygota</taxon>
        <taxon>Neoptera</taxon>
        <taxon>Endopterygota</taxon>
        <taxon>Lepidoptera</taxon>
        <taxon>Glossata</taxon>
        <taxon>Ditrysia</taxon>
        <taxon>Tineoidea</taxon>
        <taxon>Psychidae</taxon>
        <taxon>Oiketicinae</taxon>
        <taxon>Eumeta</taxon>
    </lineage>
</organism>
<keyword evidence="3" id="KW-1185">Reference proteome</keyword>
<proteinExistence type="predicted"/>
<name>A0A4C1T5T3_EUMVA</name>